<keyword evidence="12" id="KW-0326">Glycosidase</keyword>
<dbReference type="Pfam" id="PF01149">
    <property type="entry name" value="Fapy_DNA_glyco"/>
    <property type="match status" value="1"/>
</dbReference>
<dbReference type="GO" id="GO:0140078">
    <property type="term" value="F:class I DNA-(apurinic or apyrimidinic site) endonuclease activity"/>
    <property type="evidence" value="ECO:0007669"/>
    <property type="project" value="UniProtKB-EC"/>
</dbReference>
<dbReference type="InterPro" id="IPR012319">
    <property type="entry name" value="FPG_cat"/>
</dbReference>
<evidence type="ECO:0000256" key="11">
    <source>
        <dbReference type="ARBA" id="ARBA00023268"/>
    </source>
</evidence>
<keyword evidence="7" id="KW-0862">Zinc</keyword>
<organism evidence="15">
    <name type="scientific">marine metagenome</name>
    <dbReference type="NCBI Taxonomy" id="408172"/>
    <lineage>
        <taxon>unclassified sequences</taxon>
        <taxon>metagenomes</taxon>
        <taxon>ecological metagenomes</taxon>
    </lineage>
</organism>
<dbReference type="SUPFAM" id="SSF57716">
    <property type="entry name" value="Glucocorticoid receptor-like (DNA-binding domain)"/>
    <property type="match status" value="1"/>
</dbReference>
<evidence type="ECO:0000256" key="5">
    <source>
        <dbReference type="ARBA" id="ARBA00022763"/>
    </source>
</evidence>
<evidence type="ECO:0000256" key="9">
    <source>
        <dbReference type="ARBA" id="ARBA00023204"/>
    </source>
</evidence>
<dbReference type="PANTHER" id="PTHR22993:SF9">
    <property type="entry name" value="FORMAMIDOPYRIMIDINE-DNA GLYCOSYLASE"/>
    <property type="match status" value="1"/>
</dbReference>
<dbReference type="InterPro" id="IPR015886">
    <property type="entry name" value="H2TH_FPG"/>
</dbReference>
<dbReference type="NCBIfam" id="TIGR00577">
    <property type="entry name" value="fpg"/>
    <property type="match status" value="1"/>
</dbReference>
<evidence type="ECO:0000256" key="2">
    <source>
        <dbReference type="ARBA" id="ARBA00009409"/>
    </source>
</evidence>
<dbReference type="Gene3D" id="1.10.8.50">
    <property type="match status" value="1"/>
</dbReference>
<dbReference type="InterPro" id="IPR010979">
    <property type="entry name" value="Ribosomal_uS13-like_H2TH"/>
</dbReference>
<dbReference type="NCBIfam" id="NF002211">
    <property type="entry name" value="PRK01103.1"/>
    <property type="match status" value="1"/>
</dbReference>
<evidence type="ECO:0000256" key="6">
    <source>
        <dbReference type="ARBA" id="ARBA00022801"/>
    </source>
</evidence>
<comment type="subunit">
    <text evidence="3">Monomer.</text>
</comment>
<evidence type="ECO:0000256" key="3">
    <source>
        <dbReference type="ARBA" id="ARBA00011245"/>
    </source>
</evidence>
<evidence type="ECO:0000313" key="15">
    <source>
        <dbReference type="EMBL" id="SVA13983.1"/>
    </source>
</evidence>
<dbReference type="EMBL" id="UINC01004391">
    <property type="protein sequence ID" value="SVA13983.1"/>
    <property type="molecule type" value="Genomic_DNA"/>
</dbReference>
<dbReference type="InterPro" id="IPR035937">
    <property type="entry name" value="FPG_N"/>
</dbReference>
<dbReference type="SMART" id="SM01232">
    <property type="entry name" value="H2TH"/>
    <property type="match status" value="1"/>
</dbReference>
<keyword evidence="9" id="KW-0234">DNA repair</keyword>
<evidence type="ECO:0000256" key="12">
    <source>
        <dbReference type="ARBA" id="ARBA00023295"/>
    </source>
</evidence>
<protein>
    <recommendedName>
        <fullName evidence="14">Formamidopyrimidine-DNA glycosylase catalytic domain-containing protein</fullName>
    </recommendedName>
</protein>
<comment type="catalytic activity">
    <reaction evidence="13">
        <text>2'-deoxyribonucleotide-(2'-deoxyribose 5'-phosphate)-2'-deoxyribonucleotide-DNA = a 3'-end 2'-deoxyribonucleotide-(2,3-dehydro-2,3-deoxyribose 5'-phosphate)-DNA + a 5'-end 5'-phospho-2'-deoxyribonucleoside-DNA + H(+)</text>
        <dbReference type="Rhea" id="RHEA:66592"/>
        <dbReference type="Rhea" id="RHEA-COMP:13180"/>
        <dbReference type="Rhea" id="RHEA-COMP:16897"/>
        <dbReference type="Rhea" id="RHEA-COMP:17067"/>
        <dbReference type="ChEBI" id="CHEBI:15378"/>
        <dbReference type="ChEBI" id="CHEBI:136412"/>
        <dbReference type="ChEBI" id="CHEBI:157695"/>
        <dbReference type="ChEBI" id="CHEBI:167181"/>
        <dbReference type="EC" id="4.2.99.18"/>
    </reaction>
</comment>
<gene>
    <name evidence="15" type="ORF">METZ01_LOCUS66837</name>
</gene>
<dbReference type="FunFam" id="1.10.8.50:FF:000003">
    <property type="entry name" value="Formamidopyrimidine-DNA glycosylase"/>
    <property type="match status" value="1"/>
</dbReference>
<dbReference type="AlphaFoldDB" id="A0A381TJ38"/>
<dbReference type="SUPFAM" id="SSF46946">
    <property type="entry name" value="S13-like H2TH domain"/>
    <property type="match status" value="1"/>
</dbReference>
<dbReference type="PROSITE" id="PS51068">
    <property type="entry name" value="FPG_CAT"/>
    <property type="match status" value="1"/>
</dbReference>
<name>A0A381TJ38_9ZZZZ</name>
<evidence type="ECO:0000256" key="8">
    <source>
        <dbReference type="ARBA" id="ARBA00023125"/>
    </source>
</evidence>
<evidence type="ECO:0000259" key="14">
    <source>
        <dbReference type="PROSITE" id="PS51068"/>
    </source>
</evidence>
<dbReference type="SMART" id="SM00898">
    <property type="entry name" value="Fapy_DNA_glyco"/>
    <property type="match status" value="1"/>
</dbReference>
<evidence type="ECO:0000256" key="10">
    <source>
        <dbReference type="ARBA" id="ARBA00023239"/>
    </source>
</evidence>
<dbReference type="Gene3D" id="3.20.190.10">
    <property type="entry name" value="MutM-like, N-terminal"/>
    <property type="match status" value="1"/>
</dbReference>
<evidence type="ECO:0000256" key="4">
    <source>
        <dbReference type="ARBA" id="ARBA00022723"/>
    </source>
</evidence>
<dbReference type="CDD" id="cd08966">
    <property type="entry name" value="EcFpg-like_N"/>
    <property type="match status" value="1"/>
</dbReference>
<accession>A0A381TJ38</accession>
<dbReference type="Pfam" id="PF06831">
    <property type="entry name" value="H2TH"/>
    <property type="match status" value="1"/>
</dbReference>
<keyword evidence="5" id="KW-0227">DNA damage</keyword>
<dbReference type="SUPFAM" id="SSF81624">
    <property type="entry name" value="N-terminal domain of MutM-like DNA repair proteins"/>
    <property type="match status" value="1"/>
</dbReference>
<evidence type="ECO:0000256" key="13">
    <source>
        <dbReference type="ARBA" id="ARBA00044632"/>
    </source>
</evidence>
<keyword evidence="10" id="KW-0456">Lyase</keyword>
<keyword evidence="6" id="KW-0378">Hydrolase</keyword>
<proteinExistence type="inferred from homology"/>
<evidence type="ECO:0000256" key="1">
    <source>
        <dbReference type="ARBA" id="ARBA00001668"/>
    </source>
</evidence>
<evidence type="ECO:0000256" key="7">
    <source>
        <dbReference type="ARBA" id="ARBA00022833"/>
    </source>
</evidence>
<dbReference type="GO" id="GO:0003684">
    <property type="term" value="F:damaged DNA binding"/>
    <property type="evidence" value="ECO:0007669"/>
    <property type="project" value="InterPro"/>
</dbReference>
<keyword evidence="8" id="KW-0238">DNA-binding</keyword>
<sequence>MPELPEVQTTVQGLQILLNKKITNIKIYSTKLRYEIPKNIQKILKNSKIIKIYRIGKYIVVNSQNHYSLIFHLGMSGRLRILKPSTFVKKKHDHFILKTKKNILIFNDARRFGFIDLFRTKKISKKHYISRLGLDALDRKLNERYFRDKICKSIVPIKQILLNQEIIAGIGNIYANEILYDAKISPFTKGDSLTILEINKIIKSIKKILRIAINSGGSTLKDYVSVDGTVGNFQNNFKVYNRGGQKKLGYEIKRIVQYGRPTFYCPDIQLMIKKKERRPKE</sequence>
<keyword evidence="4" id="KW-0479">Metal-binding</keyword>
<dbReference type="GO" id="GO:0008270">
    <property type="term" value="F:zinc ion binding"/>
    <property type="evidence" value="ECO:0007669"/>
    <property type="project" value="InterPro"/>
</dbReference>
<keyword evidence="11" id="KW-0511">Multifunctional enzyme</keyword>
<dbReference type="GO" id="GO:0006284">
    <property type="term" value="P:base-excision repair"/>
    <property type="evidence" value="ECO:0007669"/>
    <property type="project" value="InterPro"/>
</dbReference>
<dbReference type="GO" id="GO:0034039">
    <property type="term" value="F:8-oxo-7,8-dihydroguanine DNA N-glycosylase activity"/>
    <property type="evidence" value="ECO:0007669"/>
    <property type="project" value="TreeGrafter"/>
</dbReference>
<feature type="domain" description="Formamidopyrimidine-DNA glycosylase catalytic" evidence="14">
    <location>
        <begin position="2"/>
        <end position="113"/>
    </location>
</feature>
<comment type="similarity">
    <text evidence="2">Belongs to the FPG family.</text>
</comment>
<reference evidence="15" key="1">
    <citation type="submission" date="2018-05" db="EMBL/GenBank/DDBJ databases">
        <authorList>
            <person name="Lanie J.A."/>
            <person name="Ng W.-L."/>
            <person name="Kazmierczak K.M."/>
            <person name="Andrzejewski T.M."/>
            <person name="Davidsen T.M."/>
            <person name="Wayne K.J."/>
            <person name="Tettelin H."/>
            <person name="Glass J.I."/>
            <person name="Rusch D."/>
            <person name="Podicherti R."/>
            <person name="Tsui H.-C.T."/>
            <person name="Winkler M.E."/>
        </authorList>
    </citation>
    <scope>NUCLEOTIDE SEQUENCE</scope>
</reference>
<dbReference type="PANTHER" id="PTHR22993">
    <property type="entry name" value="FORMAMIDOPYRIMIDINE-DNA GLYCOSYLASE"/>
    <property type="match status" value="1"/>
</dbReference>
<dbReference type="InterPro" id="IPR020629">
    <property type="entry name" value="FPG_Glyclase"/>
</dbReference>
<comment type="catalytic activity">
    <reaction evidence="1">
        <text>Hydrolysis of DNA containing ring-opened 7-methylguanine residues, releasing 2,6-diamino-4-hydroxy-5-(N-methyl)formamidopyrimidine.</text>
        <dbReference type="EC" id="3.2.2.23"/>
    </reaction>
</comment>